<dbReference type="EMBL" id="BMXF01000003">
    <property type="protein sequence ID" value="GHB77430.1"/>
    <property type="molecule type" value="Genomic_DNA"/>
</dbReference>
<dbReference type="SUPFAM" id="SSF52317">
    <property type="entry name" value="Class I glutamine amidotransferase-like"/>
    <property type="match status" value="1"/>
</dbReference>
<dbReference type="Proteomes" id="UP000598271">
    <property type="component" value="Unassembled WGS sequence"/>
</dbReference>
<organism evidence="3 4">
    <name type="scientific">Persicitalea jodogahamensis</name>
    <dbReference type="NCBI Taxonomy" id="402147"/>
    <lineage>
        <taxon>Bacteria</taxon>
        <taxon>Pseudomonadati</taxon>
        <taxon>Bacteroidota</taxon>
        <taxon>Cytophagia</taxon>
        <taxon>Cytophagales</taxon>
        <taxon>Spirosomataceae</taxon>
        <taxon>Persicitalea</taxon>
    </lineage>
</organism>
<feature type="chain" id="PRO_5035303075" description="ThuA-like domain-containing protein" evidence="1">
    <location>
        <begin position="23"/>
        <end position="254"/>
    </location>
</feature>
<dbReference type="AlphaFoldDB" id="A0A8J3DB64"/>
<evidence type="ECO:0000259" key="2">
    <source>
        <dbReference type="Pfam" id="PF06283"/>
    </source>
</evidence>
<dbReference type="RefSeq" id="WP_189565756.1">
    <property type="nucleotide sequence ID" value="NZ_BMXF01000003.1"/>
</dbReference>
<dbReference type="InterPro" id="IPR029010">
    <property type="entry name" value="ThuA-like"/>
</dbReference>
<gene>
    <name evidence="3" type="ORF">GCM10007390_34430</name>
</gene>
<accession>A0A8J3DB64</accession>
<name>A0A8J3DB64_9BACT</name>
<feature type="signal peptide" evidence="1">
    <location>
        <begin position="1"/>
        <end position="22"/>
    </location>
</feature>
<evidence type="ECO:0000313" key="4">
    <source>
        <dbReference type="Proteomes" id="UP000598271"/>
    </source>
</evidence>
<protein>
    <recommendedName>
        <fullName evidence="2">ThuA-like domain-containing protein</fullName>
    </recommendedName>
</protein>
<proteinExistence type="predicted"/>
<dbReference type="InterPro" id="IPR029062">
    <property type="entry name" value="Class_I_gatase-like"/>
</dbReference>
<dbReference type="Pfam" id="PF06283">
    <property type="entry name" value="ThuA"/>
    <property type="match status" value="1"/>
</dbReference>
<sequence length="254" mass="28747">MILKKTLITFAFVALTSVHLMAQEILMVADEFPAMEVLAKSLKQMEGLSSQIISQKELPNDLSGFQAVVVYIHKDLDAGPEEAFIQYAKAGGKLILLHHTISSGKRKNKDWFSFLGLELPLANQTAPAYKYIDDMNMDIVNLAPSHFITTHKVVYPKKIKYQPEGTSKPKKLAGFNFPKTEVYMNHHLVTPRTLLLGFKFTDPEGREWTQDRSAWCMNTGKGWVFYSQAGHYAQDFEDPTYARILANAVVYNPE</sequence>
<evidence type="ECO:0000313" key="3">
    <source>
        <dbReference type="EMBL" id="GHB77430.1"/>
    </source>
</evidence>
<feature type="domain" description="ThuA-like" evidence="2">
    <location>
        <begin position="34"/>
        <end position="251"/>
    </location>
</feature>
<keyword evidence="4" id="KW-1185">Reference proteome</keyword>
<evidence type="ECO:0000256" key="1">
    <source>
        <dbReference type="SAM" id="SignalP"/>
    </source>
</evidence>
<reference evidence="3 4" key="1">
    <citation type="journal article" date="2014" name="Int. J. Syst. Evol. Microbiol.">
        <title>Complete genome sequence of Corynebacterium casei LMG S-19264T (=DSM 44701T), isolated from a smear-ripened cheese.</title>
        <authorList>
            <consortium name="US DOE Joint Genome Institute (JGI-PGF)"/>
            <person name="Walter F."/>
            <person name="Albersmeier A."/>
            <person name="Kalinowski J."/>
            <person name="Ruckert C."/>
        </authorList>
    </citation>
    <scope>NUCLEOTIDE SEQUENCE [LARGE SCALE GENOMIC DNA]</scope>
    <source>
        <strain evidence="3 4">KCTC 12866</strain>
    </source>
</reference>
<dbReference type="Gene3D" id="3.40.50.880">
    <property type="match status" value="1"/>
</dbReference>
<comment type="caution">
    <text evidence="3">The sequence shown here is derived from an EMBL/GenBank/DDBJ whole genome shotgun (WGS) entry which is preliminary data.</text>
</comment>
<keyword evidence="1" id="KW-0732">Signal</keyword>